<evidence type="ECO:0008006" key="3">
    <source>
        <dbReference type="Google" id="ProtNLM"/>
    </source>
</evidence>
<dbReference type="AlphaFoldDB" id="A0A0M9AG88"/>
<comment type="caution">
    <text evidence="1">The sequence shown here is derived from an EMBL/GenBank/DDBJ whole genome shotgun (WGS) entry which is preliminary data.</text>
</comment>
<name>A0A0M9AG88_THEAQ</name>
<accession>A0A0M9AG88</accession>
<gene>
    <name evidence="1" type="ORF">BVI061214_02013</name>
</gene>
<dbReference type="Proteomes" id="UP000037685">
    <property type="component" value="Unassembled WGS sequence"/>
</dbReference>
<organism evidence="1 2">
    <name type="scientific">Thermus aquaticus</name>
    <dbReference type="NCBI Taxonomy" id="271"/>
    <lineage>
        <taxon>Bacteria</taxon>
        <taxon>Thermotogati</taxon>
        <taxon>Deinococcota</taxon>
        <taxon>Deinococci</taxon>
        <taxon>Thermales</taxon>
        <taxon>Thermaceae</taxon>
        <taxon>Thermus</taxon>
    </lineage>
</organism>
<sequence length="82" mass="9137">MGVGKPRIQIKLRAILDEERVSAYALAQALAGKVGRNTVYSLARGEKQRPDLEALAWVIWGLRKLTGKPYGVQDLLAYEEEP</sequence>
<dbReference type="EMBL" id="LHCI01000106">
    <property type="protein sequence ID" value="KOX90818.1"/>
    <property type="molecule type" value="Genomic_DNA"/>
</dbReference>
<evidence type="ECO:0000313" key="1">
    <source>
        <dbReference type="EMBL" id="KOX90818.1"/>
    </source>
</evidence>
<evidence type="ECO:0000313" key="2">
    <source>
        <dbReference type="Proteomes" id="UP000037685"/>
    </source>
</evidence>
<dbReference type="PATRIC" id="fig|271.14.peg.2092"/>
<reference evidence="1 2" key="1">
    <citation type="submission" date="2015-07" db="EMBL/GenBank/DDBJ databases">
        <authorList>
            <person name="Noorani M."/>
        </authorList>
    </citation>
    <scope>NUCLEOTIDE SEQUENCE [LARGE SCALE GENOMIC DNA]</scope>
    <source>
        <strain evidence="2">ATCC 25104 / DSM 625 / JCM 10724 / NBRC 103206 / NCIMB 11243 / YT-1</strain>
    </source>
</reference>
<proteinExistence type="predicted"/>
<protein>
    <recommendedName>
        <fullName evidence="3">HTH cro/C1-type domain-containing protein</fullName>
    </recommendedName>
</protein>